<proteinExistence type="predicted"/>
<feature type="transmembrane region" description="Helical" evidence="2">
    <location>
        <begin position="369"/>
        <end position="395"/>
    </location>
</feature>
<evidence type="ECO:0000313" key="4">
    <source>
        <dbReference type="Proteomes" id="UP000242258"/>
    </source>
</evidence>
<sequence length="403" mass="41333">MVIDTHNSSTVAGATFNVPVGHRISWGAVLAGVSLFIAISWLMLLLGSAIGVGIADATDLSAMGDGLGIGSIIWILLSTLIATFAGGLLAAKMSGTADDRIGALHGLTVWSVGTVLIILLGAAGVGGVVNAISGAMGSANKVSTTVIAKASGADVNSGLPESVATSIAAIIKRQASNIISNTGSGANSPDQGEVRSAIESLNAEDTGVITSALIAGDTDKARTELAQRSNLSDAEIDSIINGAEQKVQSWSKSDGAIQAEQWLDEQFNDARNAMSQSIANMAGSEVSTQEVNRALQQLDQETMLEAGQYLIMGQPEMAKDVLAVNTSLSEQDIQAIVDGAEKEAKQFIDKAKAKLNQATEAVGTYTQAVLWSAFIAAALGMLAGLIGGHLGAGAVRRVYAVQR</sequence>
<feature type="coiled-coil region" evidence="1">
    <location>
        <begin position="337"/>
        <end position="368"/>
    </location>
</feature>
<evidence type="ECO:0008006" key="5">
    <source>
        <dbReference type="Google" id="ProtNLM"/>
    </source>
</evidence>
<feature type="transmembrane region" description="Helical" evidence="2">
    <location>
        <begin position="103"/>
        <end position="129"/>
    </location>
</feature>
<feature type="transmembrane region" description="Helical" evidence="2">
    <location>
        <begin position="67"/>
        <end position="91"/>
    </location>
</feature>
<keyword evidence="2" id="KW-0812">Transmembrane</keyword>
<evidence type="ECO:0000256" key="1">
    <source>
        <dbReference type="SAM" id="Coils"/>
    </source>
</evidence>
<accession>A0A1E7Q8E5</accession>
<dbReference type="EMBL" id="MKEK01000001">
    <property type="protein sequence ID" value="OEY70465.1"/>
    <property type="molecule type" value="Genomic_DNA"/>
</dbReference>
<dbReference type="AlphaFoldDB" id="A0A1E7Q8E5"/>
<feature type="transmembrane region" description="Helical" evidence="2">
    <location>
        <begin position="29"/>
        <end position="55"/>
    </location>
</feature>
<evidence type="ECO:0000313" key="3">
    <source>
        <dbReference type="EMBL" id="OEY70465.1"/>
    </source>
</evidence>
<keyword evidence="1" id="KW-0175">Coiled coil</keyword>
<dbReference type="OrthoDB" id="2154696at2"/>
<protein>
    <recommendedName>
        <fullName evidence="5">CAP-Gly protein</fullName>
    </recommendedName>
</protein>
<organism evidence="3 4">
    <name type="scientific">Rheinheimera salexigens</name>
    <dbReference type="NCBI Taxonomy" id="1628148"/>
    <lineage>
        <taxon>Bacteria</taxon>
        <taxon>Pseudomonadati</taxon>
        <taxon>Pseudomonadota</taxon>
        <taxon>Gammaproteobacteria</taxon>
        <taxon>Chromatiales</taxon>
        <taxon>Chromatiaceae</taxon>
        <taxon>Rheinheimera</taxon>
    </lineage>
</organism>
<keyword evidence="4" id="KW-1185">Reference proteome</keyword>
<dbReference type="Proteomes" id="UP000242258">
    <property type="component" value="Unassembled WGS sequence"/>
</dbReference>
<evidence type="ECO:0000256" key="2">
    <source>
        <dbReference type="SAM" id="Phobius"/>
    </source>
</evidence>
<keyword evidence="2" id="KW-1133">Transmembrane helix</keyword>
<comment type="caution">
    <text evidence="3">The sequence shown here is derived from an EMBL/GenBank/DDBJ whole genome shotgun (WGS) entry which is preliminary data.</text>
</comment>
<keyword evidence="2" id="KW-0472">Membrane</keyword>
<gene>
    <name evidence="3" type="ORF">BI198_13485</name>
</gene>
<dbReference type="RefSeq" id="WP_070050019.1">
    <property type="nucleotide sequence ID" value="NZ_CBCSDO010000009.1"/>
</dbReference>
<dbReference type="STRING" id="1628148.BI198_13485"/>
<name>A0A1E7Q8E5_9GAMM</name>
<reference evidence="4" key="1">
    <citation type="submission" date="2016-09" db="EMBL/GenBank/DDBJ databases">
        <authorList>
            <person name="Wan X."/>
            <person name="Hou S."/>
        </authorList>
    </citation>
    <scope>NUCLEOTIDE SEQUENCE [LARGE SCALE GENOMIC DNA]</scope>
    <source>
        <strain evidence="4">KH87</strain>
    </source>
</reference>